<accession>A7EHG8</accession>
<organism evidence="1 2">
    <name type="scientific">Sclerotinia sclerotiorum (strain ATCC 18683 / 1980 / Ss-1)</name>
    <name type="common">White mold</name>
    <name type="synonym">Whetzelinia sclerotiorum</name>
    <dbReference type="NCBI Taxonomy" id="665079"/>
    <lineage>
        <taxon>Eukaryota</taxon>
        <taxon>Fungi</taxon>
        <taxon>Dikarya</taxon>
        <taxon>Ascomycota</taxon>
        <taxon>Pezizomycotina</taxon>
        <taxon>Leotiomycetes</taxon>
        <taxon>Helotiales</taxon>
        <taxon>Sclerotiniaceae</taxon>
        <taxon>Sclerotinia</taxon>
    </lineage>
</organism>
<dbReference type="RefSeq" id="XP_001594952.1">
    <property type="nucleotide sequence ID" value="XM_001594902.1"/>
</dbReference>
<dbReference type="HOGENOM" id="CLU_3088677_0_0_1"/>
<dbReference type="GeneID" id="5490493"/>
<evidence type="ECO:0000313" key="2">
    <source>
        <dbReference type="Proteomes" id="UP000001312"/>
    </source>
</evidence>
<dbReference type="KEGG" id="ssl:SS1G_04760"/>
<name>A7EHG8_SCLS1</name>
<dbReference type="AlphaFoldDB" id="A7EHG8"/>
<keyword evidence="2" id="KW-1185">Reference proteome</keyword>
<proteinExistence type="predicted"/>
<dbReference type="EMBL" id="CH476625">
    <property type="protein sequence ID" value="EDO02284.1"/>
    <property type="molecule type" value="Genomic_DNA"/>
</dbReference>
<dbReference type="InParanoid" id="A7EHG8"/>
<dbReference type="Proteomes" id="UP000001312">
    <property type="component" value="Unassembled WGS sequence"/>
</dbReference>
<evidence type="ECO:0000313" key="1">
    <source>
        <dbReference type="EMBL" id="EDO02284.1"/>
    </source>
</evidence>
<sequence length="52" mass="6075">MPPIPKHHLVERFVRCGNHTARSLCSTLELLPFSTFQFRHTVIRIALDEDED</sequence>
<gene>
    <name evidence="1" type="ORF">SS1G_04760</name>
</gene>
<protein>
    <submittedName>
        <fullName evidence="1">Uncharacterized protein</fullName>
    </submittedName>
</protein>
<reference evidence="2" key="1">
    <citation type="journal article" date="2011" name="PLoS Genet.">
        <title>Genomic analysis of the necrotrophic fungal pathogens Sclerotinia sclerotiorum and Botrytis cinerea.</title>
        <authorList>
            <person name="Amselem J."/>
            <person name="Cuomo C.A."/>
            <person name="van Kan J.A."/>
            <person name="Viaud M."/>
            <person name="Benito E.P."/>
            <person name="Couloux A."/>
            <person name="Coutinho P.M."/>
            <person name="de Vries R.P."/>
            <person name="Dyer P.S."/>
            <person name="Fillinger S."/>
            <person name="Fournier E."/>
            <person name="Gout L."/>
            <person name="Hahn M."/>
            <person name="Kohn L."/>
            <person name="Lapalu N."/>
            <person name="Plummer K.M."/>
            <person name="Pradier J.M."/>
            <person name="Quevillon E."/>
            <person name="Sharon A."/>
            <person name="Simon A."/>
            <person name="ten Have A."/>
            <person name="Tudzynski B."/>
            <person name="Tudzynski P."/>
            <person name="Wincker P."/>
            <person name="Andrew M."/>
            <person name="Anthouard V."/>
            <person name="Beever R.E."/>
            <person name="Beffa R."/>
            <person name="Benoit I."/>
            <person name="Bouzid O."/>
            <person name="Brault B."/>
            <person name="Chen Z."/>
            <person name="Choquer M."/>
            <person name="Collemare J."/>
            <person name="Cotton P."/>
            <person name="Danchin E.G."/>
            <person name="Da Silva C."/>
            <person name="Gautier A."/>
            <person name="Giraud C."/>
            <person name="Giraud T."/>
            <person name="Gonzalez C."/>
            <person name="Grossetete S."/>
            <person name="Guldener U."/>
            <person name="Henrissat B."/>
            <person name="Howlett B.J."/>
            <person name="Kodira C."/>
            <person name="Kretschmer M."/>
            <person name="Lappartient A."/>
            <person name="Leroch M."/>
            <person name="Levis C."/>
            <person name="Mauceli E."/>
            <person name="Neuveglise C."/>
            <person name="Oeser B."/>
            <person name="Pearson M."/>
            <person name="Poulain J."/>
            <person name="Poussereau N."/>
            <person name="Quesneville H."/>
            <person name="Rascle C."/>
            <person name="Schumacher J."/>
            <person name="Segurens B."/>
            <person name="Sexton A."/>
            <person name="Silva E."/>
            <person name="Sirven C."/>
            <person name="Soanes D.M."/>
            <person name="Talbot N.J."/>
            <person name="Templeton M."/>
            <person name="Yandava C."/>
            <person name="Yarden O."/>
            <person name="Zeng Q."/>
            <person name="Rollins J.A."/>
            <person name="Lebrun M.H."/>
            <person name="Dickman M."/>
        </authorList>
    </citation>
    <scope>NUCLEOTIDE SEQUENCE [LARGE SCALE GENOMIC DNA]</scope>
    <source>
        <strain evidence="2">ATCC 18683 / 1980 / Ss-1</strain>
    </source>
</reference>